<name>A0ABP6VXJ6_9ACTN</name>
<feature type="site" description="Positions MEP for the nucleophilic attack" evidence="4">
    <location>
        <position position="178"/>
    </location>
</feature>
<feature type="site" description="Transition state stabilizer" evidence="4">
    <location>
        <position position="37"/>
    </location>
</feature>
<comment type="function">
    <text evidence="4">Catalyzes the formation of 4-diphosphocytidyl-2-C-methyl-D-erythritol from CTP and 2-C-methyl-D-erythritol 4-phosphate (MEP).</text>
</comment>
<dbReference type="HAMAP" id="MF_00108">
    <property type="entry name" value="IspD"/>
    <property type="match status" value="1"/>
</dbReference>
<comment type="catalytic activity">
    <reaction evidence="1 4">
        <text>2-C-methyl-D-erythritol 4-phosphate + CTP + H(+) = 4-CDP-2-C-methyl-D-erythritol + diphosphate</text>
        <dbReference type="Rhea" id="RHEA:13429"/>
        <dbReference type="ChEBI" id="CHEBI:15378"/>
        <dbReference type="ChEBI" id="CHEBI:33019"/>
        <dbReference type="ChEBI" id="CHEBI:37563"/>
        <dbReference type="ChEBI" id="CHEBI:57823"/>
        <dbReference type="ChEBI" id="CHEBI:58262"/>
        <dbReference type="EC" id="2.7.7.60"/>
    </reaction>
</comment>
<dbReference type="InterPro" id="IPR050088">
    <property type="entry name" value="IspD/TarI_cytidylyltransf_bact"/>
</dbReference>
<keyword evidence="2 4" id="KW-0808">Transferase</keyword>
<organism evidence="5 6">
    <name type="scientific">Streptomyces osmaniensis</name>
    <dbReference type="NCBI Taxonomy" id="593134"/>
    <lineage>
        <taxon>Bacteria</taxon>
        <taxon>Bacillati</taxon>
        <taxon>Actinomycetota</taxon>
        <taxon>Actinomycetes</taxon>
        <taxon>Kitasatosporales</taxon>
        <taxon>Streptomycetaceae</taxon>
        <taxon>Streptomyces</taxon>
    </lineage>
</organism>
<evidence type="ECO:0000256" key="4">
    <source>
        <dbReference type="HAMAP-Rule" id="MF_00108"/>
    </source>
</evidence>
<proteinExistence type="inferred from homology"/>
<gene>
    <name evidence="4 5" type="primary">ispD</name>
    <name evidence="5" type="ORF">GCM10022295_25590</name>
</gene>
<comment type="pathway">
    <text evidence="4">Isoprenoid biosynthesis; isopentenyl diphosphate biosynthesis via DXP pathway; isopentenyl diphosphate from 1-deoxy-D-xylulose 5-phosphate: step 2/6.</text>
</comment>
<dbReference type="Proteomes" id="UP001500707">
    <property type="component" value="Unassembled WGS sequence"/>
</dbReference>
<evidence type="ECO:0000313" key="6">
    <source>
        <dbReference type="Proteomes" id="UP001500707"/>
    </source>
</evidence>
<dbReference type="RefSeq" id="WP_346181680.1">
    <property type="nucleotide sequence ID" value="NZ_BAABCE010000004.1"/>
</dbReference>
<feature type="site" description="Transition state stabilizer" evidence="4">
    <location>
        <position position="30"/>
    </location>
</feature>
<evidence type="ECO:0000256" key="1">
    <source>
        <dbReference type="ARBA" id="ARBA00001282"/>
    </source>
</evidence>
<dbReference type="PANTHER" id="PTHR32125:SF4">
    <property type="entry name" value="2-C-METHYL-D-ERYTHRITOL 4-PHOSPHATE CYTIDYLYLTRANSFERASE, CHLOROPLASTIC"/>
    <property type="match status" value="1"/>
</dbReference>
<feature type="site" description="Positions MEP for the nucleophilic attack" evidence="4">
    <location>
        <position position="231"/>
    </location>
</feature>
<dbReference type="GO" id="GO:0016779">
    <property type="term" value="F:nucleotidyltransferase activity"/>
    <property type="evidence" value="ECO:0007669"/>
    <property type="project" value="UniProtKB-KW"/>
</dbReference>
<dbReference type="EC" id="2.7.7.60" evidence="4"/>
<evidence type="ECO:0000256" key="2">
    <source>
        <dbReference type="ARBA" id="ARBA00022679"/>
    </source>
</evidence>
<reference evidence="6" key="1">
    <citation type="journal article" date="2019" name="Int. J. Syst. Evol. Microbiol.">
        <title>The Global Catalogue of Microorganisms (GCM) 10K type strain sequencing project: providing services to taxonomists for standard genome sequencing and annotation.</title>
        <authorList>
            <consortium name="The Broad Institute Genomics Platform"/>
            <consortium name="The Broad Institute Genome Sequencing Center for Infectious Disease"/>
            <person name="Wu L."/>
            <person name="Ma J."/>
        </authorList>
    </citation>
    <scope>NUCLEOTIDE SEQUENCE [LARGE SCALE GENOMIC DNA]</scope>
    <source>
        <strain evidence="6">JCM 17656</strain>
    </source>
</reference>
<dbReference type="PANTHER" id="PTHR32125">
    <property type="entry name" value="2-C-METHYL-D-ERYTHRITOL 4-PHOSPHATE CYTIDYLYLTRANSFERASE, CHLOROPLASTIC"/>
    <property type="match status" value="1"/>
</dbReference>
<dbReference type="CDD" id="cd02516">
    <property type="entry name" value="CDP-ME_synthetase"/>
    <property type="match status" value="1"/>
</dbReference>
<protein>
    <recommendedName>
        <fullName evidence="4">2-C-methyl-D-erythritol 4-phosphate cytidylyltransferase</fullName>
        <ecNumber evidence="4">2.7.7.60</ecNumber>
    </recommendedName>
    <alternativeName>
        <fullName evidence="4">4-diphosphocytidyl-2C-methyl-D-erythritol synthase</fullName>
    </alternativeName>
    <alternativeName>
        <fullName evidence="4">MEP cytidylyltransferase</fullName>
        <shortName evidence="4">MCT</shortName>
    </alternativeName>
</protein>
<dbReference type="EMBL" id="BAABCE010000004">
    <property type="protein sequence ID" value="GAA3542419.1"/>
    <property type="molecule type" value="Genomic_DNA"/>
</dbReference>
<dbReference type="InterPro" id="IPR018294">
    <property type="entry name" value="ISPD_synthase_CS"/>
</dbReference>
<dbReference type="NCBIfam" id="TIGR00453">
    <property type="entry name" value="ispD"/>
    <property type="match status" value="1"/>
</dbReference>
<comment type="similarity">
    <text evidence="4">Belongs to the IspD/TarI cytidylyltransferase family. IspD subfamily.</text>
</comment>
<evidence type="ECO:0000256" key="3">
    <source>
        <dbReference type="ARBA" id="ARBA00022695"/>
    </source>
</evidence>
<comment type="caution">
    <text evidence="5">The sequence shown here is derived from an EMBL/GenBank/DDBJ whole genome shotgun (WGS) entry which is preliminary data.</text>
</comment>
<sequence>MSDDSRPSPSETRGAARTAVVIPAAGRGVRLGPGAPKALRALNGTPMLIHAVRAMAASRAVSLVVVVAPPDGAPEVKSMLDAHALPERTDFLVVPGGESRQESVKLGLDALPTDFDIVLVHDAARPLVPVDTVDAVIEAVRDGAPAVVPALPLADTVKEVEPARTPGAPEPVVATPNRARLRAVQTPQGFDRATLVRAHETVTDDVTDDASMVERLGPTVVVVPGHEEAFKVTRPLDLVLAEAVLARRRLNDGF</sequence>
<dbReference type="InterPro" id="IPR001228">
    <property type="entry name" value="IspD"/>
</dbReference>
<dbReference type="PROSITE" id="PS01295">
    <property type="entry name" value="ISPD"/>
    <property type="match status" value="1"/>
</dbReference>
<evidence type="ECO:0000313" key="5">
    <source>
        <dbReference type="EMBL" id="GAA3542419.1"/>
    </source>
</evidence>
<accession>A0ABP6VXJ6</accession>
<keyword evidence="6" id="KW-1185">Reference proteome</keyword>
<keyword evidence="4" id="KW-0414">Isoprene biosynthesis</keyword>
<keyword evidence="3 4" id="KW-0548">Nucleotidyltransferase</keyword>
<dbReference type="InterPro" id="IPR034683">
    <property type="entry name" value="IspD/TarI"/>
</dbReference>
<dbReference type="Pfam" id="PF01128">
    <property type="entry name" value="IspD"/>
    <property type="match status" value="1"/>
</dbReference>